<evidence type="ECO:0000313" key="3">
    <source>
        <dbReference type="Proteomes" id="UP000291838"/>
    </source>
</evidence>
<feature type="chain" id="PRO_5020526199" description="Exo-alpha-sialidase" evidence="1">
    <location>
        <begin position="22"/>
        <end position="467"/>
    </location>
</feature>
<organism evidence="2 3">
    <name type="scientific">Nocardioides glacieisoli</name>
    <dbReference type="NCBI Taxonomy" id="1168730"/>
    <lineage>
        <taxon>Bacteria</taxon>
        <taxon>Bacillati</taxon>
        <taxon>Actinomycetota</taxon>
        <taxon>Actinomycetes</taxon>
        <taxon>Propionibacteriales</taxon>
        <taxon>Nocardioidaceae</taxon>
        <taxon>Nocardioides</taxon>
    </lineage>
</organism>
<keyword evidence="1" id="KW-0732">Signal</keyword>
<proteinExistence type="predicted"/>
<dbReference type="OrthoDB" id="3757566at2"/>
<gene>
    <name evidence="2" type="ORF">EUA06_17545</name>
</gene>
<sequence>MRATTRSITVLVTVAVTAALAAPPGSARDADPRVTGRAWTALAPASTPNFAQASAVRTGDGLQHIVWVVDEAGGANYLHTTIDAAGRQGTVTRVLPTTWGQLSTPVDLEADAAGGLRMSFRGTPDGDTANFFTYRGVYSAVSTDGGATWVVPREVLAVTDASGGGSTFVHLPDGSILGGFGDTGGFHWHVGTISEAAEPTAVNSEFTDHDALAASLVSTGSAVYVLYQSIRGDGVYARQVWPSLGAAIRAPGGFTNPGQPMAVVNRPGVGPVAAYLLDDEVVLWDVLANRTRRVPGMRGASAPELAVLPDGHLWVSAVGPIGYAPRASRVAARGWAVDRRPTLLPDMVNSFGISVSASTALRAEMLMVGNDDGDSIQLNARSVAAQMVLKATPRRWPSGRTQRVVFKVTDVDGGVARARVRAGGERCTTNRAGRCTVRFTARRPGRVTARATKAGYDAAQVRLTVRR</sequence>
<dbReference type="AlphaFoldDB" id="A0A4V1RJM2"/>
<evidence type="ECO:0008006" key="4">
    <source>
        <dbReference type="Google" id="ProtNLM"/>
    </source>
</evidence>
<name>A0A4V1RJM2_9ACTN</name>
<dbReference type="RefSeq" id="WP_129478167.1">
    <property type="nucleotide sequence ID" value="NZ_SDWS01000008.1"/>
</dbReference>
<keyword evidence="3" id="KW-1185">Reference proteome</keyword>
<dbReference type="Proteomes" id="UP000291838">
    <property type="component" value="Unassembled WGS sequence"/>
</dbReference>
<reference evidence="2 3" key="1">
    <citation type="submission" date="2019-01" db="EMBL/GenBank/DDBJ databases">
        <title>Novel species of Nocardioides.</title>
        <authorList>
            <person name="Liu Q."/>
            <person name="Xin Y.-H."/>
        </authorList>
    </citation>
    <scope>NUCLEOTIDE SEQUENCE [LARGE SCALE GENOMIC DNA]</scope>
    <source>
        <strain evidence="2 3">HLT3-15</strain>
    </source>
</reference>
<evidence type="ECO:0000256" key="1">
    <source>
        <dbReference type="SAM" id="SignalP"/>
    </source>
</evidence>
<evidence type="ECO:0000313" key="2">
    <source>
        <dbReference type="EMBL" id="RYB89272.1"/>
    </source>
</evidence>
<feature type="signal peptide" evidence="1">
    <location>
        <begin position="1"/>
        <end position="21"/>
    </location>
</feature>
<accession>A0A4V1RJM2</accession>
<dbReference type="EMBL" id="SDWS01000008">
    <property type="protein sequence ID" value="RYB89272.1"/>
    <property type="molecule type" value="Genomic_DNA"/>
</dbReference>
<protein>
    <recommendedName>
        <fullName evidence="4">Exo-alpha-sialidase</fullName>
    </recommendedName>
</protein>
<comment type="caution">
    <text evidence="2">The sequence shown here is derived from an EMBL/GenBank/DDBJ whole genome shotgun (WGS) entry which is preliminary data.</text>
</comment>